<dbReference type="GeneID" id="25975997"/>
<dbReference type="PROSITE" id="PS51892">
    <property type="entry name" value="SUBTILASE"/>
    <property type="match status" value="1"/>
</dbReference>
<dbReference type="Proteomes" id="UP000007796">
    <property type="component" value="Unassembled WGS sequence"/>
</dbReference>
<keyword evidence="9" id="KW-1185">Reference proteome</keyword>
<evidence type="ECO:0000256" key="4">
    <source>
        <dbReference type="ARBA" id="ARBA00022825"/>
    </source>
</evidence>
<dbReference type="InParanoid" id="F0XH40"/>
<dbReference type="PROSITE" id="PS00136">
    <property type="entry name" value="SUBTILASE_ASP"/>
    <property type="match status" value="1"/>
</dbReference>
<dbReference type="GO" id="GO:0006508">
    <property type="term" value="P:proteolysis"/>
    <property type="evidence" value="ECO:0007669"/>
    <property type="project" value="UniProtKB-KW"/>
</dbReference>
<keyword evidence="3" id="KW-0378">Hydrolase</keyword>
<comment type="similarity">
    <text evidence="1 5">Belongs to the peptidase S8 family.</text>
</comment>
<proteinExistence type="inferred from homology"/>
<dbReference type="Pfam" id="PF00082">
    <property type="entry name" value="Peptidase_S8"/>
    <property type="match status" value="1"/>
</dbReference>
<evidence type="ECO:0000259" key="7">
    <source>
        <dbReference type="Pfam" id="PF00082"/>
    </source>
</evidence>
<dbReference type="InterPro" id="IPR000209">
    <property type="entry name" value="Peptidase_S8/S53_dom"/>
</dbReference>
<dbReference type="EMBL" id="GL629769">
    <property type="protein sequence ID" value="EFX03022.1"/>
    <property type="molecule type" value="Genomic_DNA"/>
</dbReference>
<dbReference type="InterPro" id="IPR023827">
    <property type="entry name" value="Peptidase_S8_Asp-AS"/>
</dbReference>
<keyword evidence="2" id="KW-0645">Protease</keyword>
<name>F0XH40_GROCL</name>
<evidence type="ECO:0000256" key="5">
    <source>
        <dbReference type="PROSITE-ProRule" id="PRU01240"/>
    </source>
</evidence>
<accession>F0XH40</accession>
<sequence>MHRVPLIETYDGRITFLDACQVFNGTGEEMAGNGLRSEIPDNSPLICAIDNCLNSSLWEDSEGAALDNVAILDTGIDRGHYYIEAHEENLKGRFNCYNEAQKRNVQDRNGHGTFTTSLVLAYAQDAEIYIVKVADRENTRPDAKIVANAISHAVDEWGVDIISMSFGWPSSNFEGHSVLEAAIDKAYGKKVLMFAAASNSGGRLGRAYPASSTHVICVHSTNTNGTRSDFSPTAAPNAISIATIGESVESAWPVLLCGKDESNPKVCSVPVWDIICDTHSCGHRGVSIALRTIASGQRISRQTETKGRNGSSTEEVCREGPNYSPRDGYLFVELSLNSHNLFGNSLEEVNYEIKKALKT</sequence>
<evidence type="ECO:0000256" key="3">
    <source>
        <dbReference type="ARBA" id="ARBA00022801"/>
    </source>
</evidence>
<feature type="region of interest" description="Disordered" evidence="6">
    <location>
        <begin position="299"/>
        <end position="321"/>
    </location>
</feature>
<dbReference type="GO" id="GO:0004252">
    <property type="term" value="F:serine-type endopeptidase activity"/>
    <property type="evidence" value="ECO:0007669"/>
    <property type="project" value="InterPro"/>
</dbReference>
<evidence type="ECO:0000256" key="1">
    <source>
        <dbReference type="ARBA" id="ARBA00011073"/>
    </source>
</evidence>
<evidence type="ECO:0000256" key="6">
    <source>
        <dbReference type="SAM" id="MobiDB-lite"/>
    </source>
</evidence>
<dbReference type="AlphaFoldDB" id="F0XH40"/>
<dbReference type="SUPFAM" id="SSF52743">
    <property type="entry name" value="Subtilisin-like"/>
    <property type="match status" value="1"/>
</dbReference>
<organism evidence="9">
    <name type="scientific">Grosmannia clavigera (strain kw1407 / UAMH 11150)</name>
    <name type="common">Blue stain fungus</name>
    <name type="synonym">Graphiocladiella clavigera</name>
    <dbReference type="NCBI Taxonomy" id="655863"/>
    <lineage>
        <taxon>Eukaryota</taxon>
        <taxon>Fungi</taxon>
        <taxon>Dikarya</taxon>
        <taxon>Ascomycota</taxon>
        <taxon>Pezizomycotina</taxon>
        <taxon>Sordariomycetes</taxon>
        <taxon>Sordariomycetidae</taxon>
        <taxon>Ophiostomatales</taxon>
        <taxon>Ophiostomataceae</taxon>
        <taxon>Leptographium</taxon>
    </lineage>
</organism>
<feature type="domain" description="Peptidase S8/S53" evidence="7">
    <location>
        <begin position="69"/>
        <end position="249"/>
    </location>
</feature>
<keyword evidence="4" id="KW-0720">Serine protease</keyword>
<dbReference type="Gene3D" id="3.40.50.200">
    <property type="entry name" value="Peptidase S8/S53 domain"/>
    <property type="match status" value="1"/>
</dbReference>
<dbReference type="STRING" id="655863.F0XH40"/>
<evidence type="ECO:0000256" key="2">
    <source>
        <dbReference type="ARBA" id="ARBA00022670"/>
    </source>
</evidence>
<gene>
    <name evidence="8" type="ORF">CMQ_2951</name>
</gene>
<dbReference type="OrthoDB" id="4833632at2759"/>
<dbReference type="InterPro" id="IPR050131">
    <property type="entry name" value="Peptidase_S8_subtilisin-like"/>
</dbReference>
<reference evidence="8 9" key="1">
    <citation type="journal article" date="2011" name="Proc. Natl. Acad. Sci. U.S.A.">
        <title>Genome and transcriptome analyses of the mountain pine beetle-fungal symbiont Grosmannia clavigera, a lodgepole pine pathogen.</title>
        <authorList>
            <person name="DiGuistini S."/>
            <person name="Wang Y."/>
            <person name="Liao N.Y."/>
            <person name="Taylor G."/>
            <person name="Tanguay P."/>
            <person name="Feau N."/>
            <person name="Henrissat B."/>
            <person name="Chan S.K."/>
            <person name="Hesse-Orce U."/>
            <person name="Alamouti S.M."/>
            <person name="Tsui C.K.M."/>
            <person name="Docking R.T."/>
            <person name="Levasseur A."/>
            <person name="Haridas S."/>
            <person name="Robertson G."/>
            <person name="Birol I."/>
            <person name="Holt R.A."/>
            <person name="Marra M.A."/>
            <person name="Hamelin R.C."/>
            <person name="Hirst M."/>
            <person name="Jones S.J.M."/>
            <person name="Bohlmann J."/>
            <person name="Breuil C."/>
        </authorList>
    </citation>
    <scope>NUCLEOTIDE SEQUENCE [LARGE SCALE GENOMIC DNA]</scope>
    <source>
        <strain evidence="9">kw1407 / UAMH 11150</strain>
    </source>
</reference>
<dbReference type="InterPro" id="IPR036852">
    <property type="entry name" value="Peptidase_S8/S53_dom_sf"/>
</dbReference>
<evidence type="ECO:0000313" key="8">
    <source>
        <dbReference type="EMBL" id="EFX03022.1"/>
    </source>
</evidence>
<dbReference type="HOGENOM" id="CLU_771730_0_0_1"/>
<dbReference type="RefSeq" id="XP_014172504.1">
    <property type="nucleotide sequence ID" value="XM_014317029.1"/>
</dbReference>
<dbReference type="PANTHER" id="PTHR43806">
    <property type="entry name" value="PEPTIDASE S8"/>
    <property type="match status" value="1"/>
</dbReference>
<protein>
    <submittedName>
        <fullName evidence="8">Peptidase s8 and s53 subtilisin kexin sedolisin</fullName>
    </submittedName>
</protein>
<comment type="caution">
    <text evidence="5">Lacks conserved residue(s) required for the propagation of feature annotation.</text>
</comment>
<dbReference type="eggNOG" id="KOG4266">
    <property type="taxonomic scope" value="Eukaryota"/>
</dbReference>
<evidence type="ECO:0000313" key="9">
    <source>
        <dbReference type="Proteomes" id="UP000007796"/>
    </source>
</evidence>
<dbReference type="PANTHER" id="PTHR43806:SF11">
    <property type="entry name" value="CEREVISIN-RELATED"/>
    <property type="match status" value="1"/>
</dbReference>